<organism evidence="2 3">
    <name type="scientific">Araneus ventricosus</name>
    <name type="common">Orbweaver spider</name>
    <name type="synonym">Epeira ventricosa</name>
    <dbReference type="NCBI Taxonomy" id="182803"/>
    <lineage>
        <taxon>Eukaryota</taxon>
        <taxon>Metazoa</taxon>
        <taxon>Ecdysozoa</taxon>
        <taxon>Arthropoda</taxon>
        <taxon>Chelicerata</taxon>
        <taxon>Arachnida</taxon>
        <taxon>Araneae</taxon>
        <taxon>Araneomorphae</taxon>
        <taxon>Entelegynae</taxon>
        <taxon>Araneoidea</taxon>
        <taxon>Araneidae</taxon>
        <taxon>Araneus</taxon>
    </lineage>
</organism>
<sequence length="181" mass="20405">MHARFCPLYYEVKQRTTKSKFIFHSFQNSTSRSIWNGAARFGTVVNGEFKPRSYGLFFHEFCPRFALFPVVGRGRIDVARGLVSGSVVSRVMAANSSHIKGGGPARRRQCIRSLERCRRICQATRRGKVVTGRNSTDHSPQVRTLSDSRFCKATHVGTRLNKHTHHKGSDTKEQGVKLSIP</sequence>
<protein>
    <submittedName>
        <fullName evidence="2">Uncharacterized protein</fullName>
    </submittedName>
</protein>
<reference evidence="2 3" key="1">
    <citation type="journal article" date="2019" name="Sci. Rep.">
        <title>Orb-weaving spider Araneus ventricosus genome elucidates the spidroin gene catalogue.</title>
        <authorList>
            <person name="Kono N."/>
            <person name="Nakamura H."/>
            <person name="Ohtoshi R."/>
            <person name="Moran D.A.P."/>
            <person name="Shinohara A."/>
            <person name="Yoshida Y."/>
            <person name="Fujiwara M."/>
            <person name="Mori M."/>
            <person name="Tomita M."/>
            <person name="Arakawa K."/>
        </authorList>
    </citation>
    <scope>NUCLEOTIDE SEQUENCE [LARGE SCALE GENOMIC DNA]</scope>
</reference>
<evidence type="ECO:0000256" key="1">
    <source>
        <dbReference type="SAM" id="MobiDB-lite"/>
    </source>
</evidence>
<evidence type="ECO:0000313" key="2">
    <source>
        <dbReference type="EMBL" id="GBM73239.1"/>
    </source>
</evidence>
<comment type="caution">
    <text evidence="2">The sequence shown here is derived from an EMBL/GenBank/DDBJ whole genome shotgun (WGS) entry which is preliminary data.</text>
</comment>
<name>A0A4Y2I7J8_ARAVE</name>
<accession>A0A4Y2I7J8</accession>
<dbReference type="AlphaFoldDB" id="A0A4Y2I7J8"/>
<evidence type="ECO:0000313" key="3">
    <source>
        <dbReference type="Proteomes" id="UP000499080"/>
    </source>
</evidence>
<keyword evidence="3" id="KW-1185">Reference proteome</keyword>
<dbReference type="Proteomes" id="UP000499080">
    <property type="component" value="Unassembled WGS sequence"/>
</dbReference>
<dbReference type="EMBL" id="BGPR01002426">
    <property type="protein sequence ID" value="GBM73239.1"/>
    <property type="molecule type" value="Genomic_DNA"/>
</dbReference>
<gene>
    <name evidence="2" type="ORF">AVEN_94685_1</name>
</gene>
<feature type="region of interest" description="Disordered" evidence="1">
    <location>
        <begin position="158"/>
        <end position="181"/>
    </location>
</feature>
<proteinExistence type="predicted"/>